<keyword evidence="2" id="KW-1185">Reference proteome</keyword>
<gene>
    <name evidence="1" type="ORF">PAPYR_12859</name>
</gene>
<protein>
    <submittedName>
        <fullName evidence="1">Uncharacterized protein</fullName>
    </submittedName>
</protein>
<comment type="caution">
    <text evidence="1">The sequence shown here is derived from an EMBL/GenBank/DDBJ whole genome shotgun (WGS) entry which is preliminary data.</text>
</comment>
<dbReference type="Proteomes" id="UP001141327">
    <property type="component" value="Unassembled WGS sequence"/>
</dbReference>
<name>A0ABQ8U6E0_9EUKA</name>
<dbReference type="EMBL" id="JAPMOS010000369">
    <property type="protein sequence ID" value="KAJ4452855.1"/>
    <property type="molecule type" value="Genomic_DNA"/>
</dbReference>
<reference evidence="1" key="1">
    <citation type="journal article" date="2022" name="bioRxiv">
        <title>Genomics of Preaxostyla Flagellates Illuminates Evolutionary Transitions and the Path Towards Mitochondrial Loss.</title>
        <authorList>
            <person name="Novak L.V.F."/>
            <person name="Treitli S.C."/>
            <person name="Pyrih J."/>
            <person name="Halakuc P."/>
            <person name="Pipaliya S.V."/>
            <person name="Vacek V."/>
            <person name="Brzon O."/>
            <person name="Soukal P."/>
            <person name="Eme L."/>
            <person name="Dacks J.B."/>
            <person name="Karnkowska A."/>
            <person name="Elias M."/>
            <person name="Hampl V."/>
        </authorList>
    </citation>
    <scope>NUCLEOTIDE SEQUENCE</scope>
    <source>
        <strain evidence="1">RCP-MX</strain>
    </source>
</reference>
<evidence type="ECO:0000313" key="1">
    <source>
        <dbReference type="EMBL" id="KAJ4452855.1"/>
    </source>
</evidence>
<accession>A0ABQ8U6E0</accession>
<organism evidence="1 2">
    <name type="scientific">Paratrimastix pyriformis</name>
    <dbReference type="NCBI Taxonomy" id="342808"/>
    <lineage>
        <taxon>Eukaryota</taxon>
        <taxon>Metamonada</taxon>
        <taxon>Preaxostyla</taxon>
        <taxon>Paratrimastigidae</taxon>
        <taxon>Paratrimastix</taxon>
    </lineage>
</organism>
<sequence length="255" mass="27735">MRCDLLIAQKDESTAGTDMTCQILFDKFLDVSAVLRACCASVHSFLVWGFAGDNIARTRVMLTSDPSRKAPMTHWLLNSSPDAQTQDRELPELTRWLFCGQGVHAERGECPTSAVRTGVALRGASRGLVTACSFANCTSFLNGFSSDPVCAVPPAPGCLMFFLWGGPALAHDHHPNTGTLCYVLEGLARVHALVCSWGVFYARAPFCPGVFVDSEHRGRIAYTPNGVYIDRVKGGATRWVFTLISQCDTVTLWGP</sequence>
<proteinExistence type="predicted"/>
<evidence type="ECO:0000313" key="2">
    <source>
        <dbReference type="Proteomes" id="UP001141327"/>
    </source>
</evidence>